<dbReference type="Pfam" id="PF05553">
    <property type="entry name" value="DUF761"/>
    <property type="match status" value="1"/>
</dbReference>
<organism evidence="2">
    <name type="scientific">Salix viminalis</name>
    <name type="common">Common osier</name>
    <name type="synonym">Basket willow</name>
    <dbReference type="NCBI Taxonomy" id="40686"/>
    <lineage>
        <taxon>Eukaryota</taxon>
        <taxon>Viridiplantae</taxon>
        <taxon>Streptophyta</taxon>
        <taxon>Embryophyta</taxon>
        <taxon>Tracheophyta</taxon>
        <taxon>Spermatophyta</taxon>
        <taxon>Magnoliopsida</taxon>
        <taxon>eudicotyledons</taxon>
        <taxon>Gunneridae</taxon>
        <taxon>Pentapetalae</taxon>
        <taxon>rosids</taxon>
        <taxon>fabids</taxon>
        <taxon>Malpighiales</taxon>
        <taxon>Salicaceae</taxon>
        <taxon>Saliceae</taxon>
        <taxon>Salix</taxon>
    </lineage>
</organism>
<accession>A0A6N2KG74</accession>
<feature type="region of interest" description="Disordered" evidence="1">
    <location>
        <begin position="156"/>
        <end position="179"/>
    </location>
</feature>
<dbReference type="AlphaFoldDB" id="A0A6N2KG74"/>
<dbReference type="InterPro" id="IPR008480">
    <property type="entry name" value="DUF761_pln"/>
</dbReference>
<name>A0A6N2KG74_SALVM</name>
<dbReference type="EMBL" id="CAADRP010000335">
    <property type="protein sequence ID" value="VFU26704.1"/>
    <property type="molecule type" value="Genomic_DNA"/>
</dbReference>
<protein>
    <submittedName>
        <fullName evidence="2">Uncharacterized protein</fullName>
    </submittedName>
</protein>
<dbReference type="PANTHER" id="PTHR35997:SF6">
    <property type="entry name" value="COTTON FIBER PROTEIN"/>
    <property type="match status" value="1"/>
</dbReference>
<evidence type="ECO:0000256" key="1">
    <source>
        <dbReference type="SAM" id="MobiDB-lite"/>
    </source>
</evidence>
<sequence>MEKPPPNLVQHSRPHHSCGLGFHSLVRSSEGIDKHEIHEEYVVMRRQRSVPSLPSSAYPEITKTVRLNEETVNKESREKTRAAHRRKLSIVHESAEHENPTSLKSQGKRLETRAVKNGEAVRRKKKVVVAKTFQRSKSEIVKRVVIDESKNIIRRIETEKHEPPDSDEDQNEYANMSNEELNRRVEEFIQRFNKQIRLQGEVYSRK</sequence>
<reference evidence="2" key="1">
    <citation type="submission" date="2019-03" db="EMBL/GenBank/DDBJ databases">
        <authorList>
            <person name="Mank J."/>
            <person name="Almeida P."/>
        </authorList>
    </citation>
    <scope>NUCLEOTIDE SEQUENCE</scope>
    <source>
        <strain evidence="2">78183</strain>
    </source>
</reference>
<evidence type="ECO:0000313" key="2">
    <source>
        <dbReference type="EMBL" id="VFU26704.1"/>
    </source>
</evidence>
<proteinExistence type="predicted"/>
<gene>
    <name evidence="2" type="ORF">SVIM_LOCUS74026</name>
</gene>
<dbReference type="PANTHER" id="PTHR35997">
    <property type="entry name" value="COTTON FIBER PROTEIN-RELATED"/>
    <property type="match status" value="1"/>
</dbReference>